<gene>
    <name evidence="1" type="ORF">Goklo_001212</name>
</gene>
<comment type="caution">
    <text evidence="1">The sequence shown here is derived from an EMBL/GenBank/DDBJ whole genome shotgun (WGS) entry which is preliminary data.</text>
</comment>
<dbReference type="Proteomes" id="UP000593573">
    <property type="component" value="Unassembled WGS sequence"/>
</dbReference>
<evidence type="ECO:0000313" key="1">
    <source>
        <dbReference type="EMBL" id="MBA0668281.1"/>
    </source>
</evidence>
<reference evidence="1 2" key="1">
    <citation type="journal article" date="2019" name="Genome Biol. Evol.">
        <title>Insights into the evolution of the New World diploid cottons (Gossypium, subgenus Houzingenia) based on genome sequencing.</title>
        <authorList>
            <person name="Grover C.E."/>
            <person name="Arick M.A. 2nd"/>
            <person name="Thrash A."/>
            <person name="Conover J.L."/>
            <person name="Sanders W.S."/>
            <person name="Peterson D.G."/>
            <person name="Frelichowski J.E."/>
            <person name="Scheffler J.A."/>
            <person name="Scheffler B.E."/>
            <person name="Wendel J.F."/>
        </authorList>
    </citation>
    <scope>NUCLEOTIDE SEQUENCE [LARGE SCALE GENOMIC DNA]</scope>
    <source>
        <strain evidence="1">57</strain>
        <tissue evidence="1">Leaf</tissue>
    </source>
</reference>
<dbReference type="EMBL" id="JABFAB010000013">
    <property type="protein sequence ID" value="MBA0668281.1"/>
    <property type="molecule type" value="Genomic_DNA"/>
</dbReference>
<dbReference type="AlphaFoldDB" id="A0A7J8VZN3"/>
<accession>A0A7J8VZN3</accession>
<sequence>MLRLASKRLLGLTSREIPSQPIHRHRFGQSSCLWQSTNWMIRVVKSHGWSKKNCGRNMVVIRRWMAKIC</sequence>
<keyword evidence="2" id="KW-1185">Reference proteome</keyword>
<protein>
    <submittedName>
        <fullName evidence="1">Uncharacterized protein</fullName>
    </submittedName>
</protein>
<evidence type="ECO:0000313" key="2">
    <source>
        <dbReference type="Proteomes" id="UP000593573"/>
    </source>
</evidence>
<organism evidence="1 2">
    <name type="scientific">Gossypium klotzschianum</name>
    <dbReference type="NCBI Taxonomy" id="34286"/>
    <lineage>
        <taxon>Eukaryota</taxon>
        <taxon>Viridiplantae</taxon>
        <taxon>Streptophyta</taxon>
        <taxon>Embryophyta</taxon>
        <taxon>Tracheophyta</taxon>
        <taxon>Spermatophyta</taxon>
        <taxon>Magnoliopsida</taxon>
        <taxon>eudicotyledons</taxon>
        <taxon>Gunneridae</taxon>
        <taxon>Pentapetalae</taxon>
        <taxon>rosids</taxon>
        <taxon>malvids</taxon>
        <taxon>Malvales</taxon>
        <taxon>Malvaceae</taxon>
        <taxon>Malvoideae</taxon>
        <taxon>Gossypium</taxon>
    </lineage>
</organism>
<name>A0A7J8VZN3_9ROSI</name>
<proteinExistence type="predicted"/>